<accession>A0A923MI98</accession>
<sequence length="264" mass="27923">MTTVHTLASGSSGNAAVLSCGDTHLLIDAGISCRRITAALKELGLTPADLTAILITHTHSDHISGLNTLLKKTICPLLATPRTCRELSCRVEGIDPRLMGLDGPITLGEIDMQPIPTSHDAPGSCGWRLDTESGSVGFLTDTGYVTDEALDLLPGVDFVILESNHDVESLCSGPYPYYLKQRILGLQGHLCNEDAAQFAVTLVENGANDIVLAHLSRDNNTPAMALNAVAAALDGTGLAPELSVAPRDTVGPCHIVRRRALCKR</sequence>
<dbReference type="Proteomes" id="UP000620327">
    <property type="component" value="Unassembled WGS sequence"/>
</dbReference>
<dbReference type="SMART" id="SM00849">
    <property type="entry name" value="Lactamase_B"/>
    <property type="match status" value="1"/>
</dbReference>
<evidence type="ECO:0000313" key="3">
    <source>
        <dbReference type="Proteomes" id="UP000620327"/>
    </source>
</evidence>
<dbReference type="PANTHER" id="PTHR47619:SF1">
    <property type="entry name" value="EXODEOXYRIBONUCLEASE WALJ"/>
    <property type="match status" value="1"/>
</dbReference>
<evidence type="ECO:0000313" key="2">
    <source>
        <dbReference type="EMBL" id="MBC5771180.1"/>
    </source>
</evidence>
<gene>
    <name evidence="2" type="ORF">H8Z83_12775</name>
</gene>
<dbReference type="InterPro" id="IPR001279">
    <property type="entry name" value="Metallo-B-lactamas"/>
</dbReference>
<organism evidence="2 3">
    <name type="scientific">Dysosmobacter segnis</name>
    <dbReference type="NCBI Taxonomy" id="2763042"/>
    <lineage>
        <taxon>Bacteria</taxon>
        <taxon>Bacillati</taxon>
        <taxon>Bacillota</taxon>
        <taxon>Clostridia</taxon>
        <taxon>Eubacteriales</taxon>
        <taxon>Oscillospiraceae</taxon>
        <taxon>Dysosmobacter</taxon>
    </lineage>
</organism>
<keyword evidence="3" id="KW-1185">Reference proteome</keyword>
<name>A0A923MI98_9FIRM</name>
<feature type="domain" description="Metallo-beta-lactamase" evidence="1">
    <location>
        <begin position="12"/>
        <end position="189"/>
    </location>
</feature>
<comment type="caution">
    <text evidence="2">The sequence shown here is derived from an EMBL/GenBank/DDBJ whole genome shotgun (WGS) entry which is preliminary data.</text>
</comment>
<protein>
    <submittedName>
        <fullName evidence="2">MBL fold metallo-hydrolase</fullName>
    </submittedName>
</protein>
<dbReference type="Pfam" id="PF12706">
    <property type="entry name" value="Lactamase_B_2"/>
    <property type="match status" value="1"/>
</dbReference>
<evidence type="ECO:0000259" key="1">
    <source>
        <dbReference type="SMART" id="SM00849"/>
    </source>
</evidence>
<dbReference type="RefSeq" id="WP_187015406.1">
    <property type="nucleotide sequence ID" value="NZ_JACOQI010000013.1"/>
</dbReference>
<dbReference type="SUPFAM" id="SSF56281">
    <property type="entry name" value="Metallo-hydrolase/oxidoreductase"/>
    <property type="match status" value="1"/>
</dbReference>
<dbReference type="EMBL" id="JACOQI010000013">
    <property type="protein sequence ID" value="MBC5771180.1"/>
    <property type="molecule type" value="Genomic_DNA"/>
</dbReference>
<dbReference type="Gene3D" id="3.60.15.10">
    <property type="entry name" value="Ribonuclease Z/Hydroxyacylglutathione hydrolase-like"/>
    <property type="match status" value="1"/>
</dbReference>
<reference evidence="2" key="1">
    <citation type="submission" date="2020-08" db="EMBL/GenBank/DDBJ databases">
        <title>Genome public.</title>
        <authorList>
            <person name="Liu C."/>
            <person name="Sun Q."/>
        </authorList>
    </citation>
    <scope>NUCLEOTIDE SEQUENCE</scope>
    <source>
        <strain evidence="2">BX15</strain>
    </source>
</reference>
<dbReference type="PANTHER" id="PTHR47619">
    <property type="entry name" value="METALLO-HYDROLASE YYCJ-RELATED"/>
    <property type="match status" value="1"/>
</dbReference>
<dbReference type="AlphaFoldDB" id="A0A923MI98"/>
<dbReference type="InterPro" id="IPR052533">
    <property type="entry name" value="WalJ/YycJ-like"/>
</dbReference>
<proteinExistence type="predicted"/>
<dbReference type="InterPro" id="IPR036866">
    <property type="entry name" value="RibonucZ/Hydroxyglut_hydro"/>
</dbReference>